<keyword evidence="3" id="KW-1185">Reference proteome</keyword>
<dbReference type="Proteomes" id="UP001432146">
    <property type="component" value="Unassembled WGS sequence"/>
</dbReference>
<feature type="region of interest" description="Disordered" evidence="1">
    <location>
        <begin position="1"/>
        <end position="80"/>
    </location>
</feature>
<gene>
    <name evidence="2" type="ORF">QLX08_005345</name>
</gene>
<evidence type="ECO:0000313" key="2">
    <source>
        <dbReference type="EMBL" id="KAK9302722.1"/>
    </source>
</evidence>
<protein>
    <submittedName>
        <fullName evidence="2">Uncharacterized protein</fullName>
    </submittedName>
</protein>
<proteinExistence type="predicted"/>
<dbReference type="AlphaFoldDB" id="A0AAW0ZY67"/>
<accession>A0AAW0ZY67</accession>
<reference evidence="2 3" key="1">
    <citation type="submission" date="2024-05" db="EMBL/GenBank/DDBJ databases">
        <title>The nuclear and mitochondrial genome assemblies of Tetragonisca angustula (Apidae: Meliponini), a tiny yet remarkable pollinator in the Neotropics.</title>
        <authorList>
            <person name="Ferrari R."/>
            <person name="Ricardo P.C."/>
            <person name="Dias F.C."/>
            <person name="Araujo N.S."/>
            <person name="Soares D.O."/>
            <person name="Zhou Q.-S."/>
            <person name="Zhu C.-D."/>
            <person name="Coutinho L."/>
            <person name="Airas M.C."/>
            <person name="Batista T.M."/>
        </authorList>
    </citation>
    <scope>NUCLEOTIDE SEQUENCE [LARGE SCALE GENOMIC DNA]</scope>
    <source>
        <strain evidence="2">ASF017062</strain>
        <tissue evidence="2">Abdomen</tissue>
    </source>
</reference>
<name>A0AAW0ZY67_9HYME</name>
<organism evidence="2 3">
    <name type="scientific">Tetragonisca angustula</name>
    <dbReference type="NCBI Taxonomy" id="166442"/>
    <lineage>
        <taxon>Eukaryota</taxon>
        <taxon>Metazoa</taxon>
        <taxon>Ecdysozoa</taxon>
        <taxon>Arthropoda</taxon>
        <taxon>Hexapoda</taxon>
        <taxon>Insecta</taxon>
        <taxon>Pterygota</taxon>
        <taxon>Neoptera</taxon>
        <taxon>Endopterygota</taxon>
        <taxon>Hymenoptera</taxon>
        <taxon>Apocrita</taxon>
        <taxon>Aculeata</taxon>
        <taxon>Apoidea</taxon>
        <taxon>Anthophila</taxon>
        <taxon>Apidae</taxon>
        <taxon>Tetragonisca</taxon>
    </lineage>
</organism>
<dbReference type="EMBL" id="JAWNGG020000091">
    <property type="protein sequence ID" value="KAK9302722.1"/>
    <property type="molecule type" value="Genomic_DNA"/>
</dbReference>
<comment type="caution">
    <text evidence="2">The sequence shown here is derived from an EMBL/GenBank/DDBJ whole genome shotgun (WGS) entry which is preliminary data.</text>
</comment>
<feature type="compositionally biased region" description="Polar residues" evidence="1">
    <location>
        <begin position="69"/>
        <end position="80"/>
    </location>
</feature>
<evidence type="ECO:0000256" key="1">
    <source>
        <dbReference type="SAM" id="MobiDB-lite"/>
    </source>
</evidence>
<evidence type="ECO:0000313" key="3">
    <source>
        <dbReference type="Proteomes" id="UP001432146"/>
    </source>
</evidence>
<feature type="compositionally biased region" description="Basic residues" evidence="1">
    <location>
        <begin position="52"/>
        <end position="61"/>
    </location>
</feature>
<sequence length="80" mass="8580">MTSDELGGRGSGTVVRLARPEEGDLVGGGKTVSLAAGDHFTRKRCPGSLPRSRSKKKPRRNVKPERSQPELSHSTESVVP</sequence>